<gene>
    <name evidence="1" type="ORF">KI387_017318</name>
</gene>
<organism evidence="1 2">
    <name type="scientific">Taxus chinensis</name>
    <name type="common">Chinese yew</name>
    <name type="synonym">Taxus wallichiana var. chinensis</name>
    <dbReference type="NCBI Taxonomy" id="29808"/>
    <lineage>
        <taxon>Eukaryota</taxon>
        <taxon>Viridiplantae</taxon>
        <taxon>Streptophyta</taxon>
        <taxon>Embryophyta</taxon>
        <taxon>Tracheophyta</taxon>
        <taxon>Spermatophyta</taxon>
        <taxon>Pinopsida</taxon>
        <taxon>Pinidae</taxon>
        <taxon>Conifers II</taxon>
        <taxon>Cupressales</taxon>
        <taxon>Taxaceae</taxon>
        <taxon>Taxus</taxon>
    </lineage>
</organism>
<dbReference type="EMBL" id="JAHRHJ020000003">
    <property type="protein sequence ID" value="KAH9322679.1"/>
    <property type="molecule type" value="Genomic_DNA"/>
</dbReference>
<proteinExistence type="predicted"/>
<feature type="non-terminal residue" evidence="1">
    <location>
        <position position="1"/>
    </location>
</feature>
<feature type="non-terminal residue" evidence="1">
    <location>
        <position position="79"/>
    </location>
</feature>
<evidence type="ECO:0000313" key="2">
    <source>
        <dbReference type="Proteomes" id="UP000824469"/>
    </source>
</evidence>
<dbReference type="Gene3D" id="1.10.510.10">
    <property type="entry name" value="Transferase(Phosphotransferase) domain 1"/>
    <property type="match status" value="1"/>
</dbReference>
<evidence type="ECO:0000313" key="1">
    <source>
        <dbReference type="EMBL" id="KAH9322679.1"/>
    </source>
</evidence>
<keyword evidence="2" id="KW-1185">Reference proteome</keyword>
<protein>
    <submittedName>
        <fullName evidence="1">Uncharacterized protein</fullName>
    </submittedName>
</protein>
<sequence>VACGRRVVDPSLEPTQIIMVDQVRELRAKGMLMDACDLNLCDEFPVEDEMERVLKLRLLCSNPNAEGRLGMRQVLLILE</sequence>
<accession>A0AA38GIZ3</accession>
<dbReference type="Proteomes" id="UP000824469">
    <property type="component" value="Unassembled WGS sequence"/>
</dbReference>
<name>A0AA38GIZ3_TAXCH</name>
<dbReference type="AlphaFoldDB" id="A0AA38GIZ3"/>
<reference evidence="1 2" key="1">
    <citation type="journal article" date="2021" name="Nat. Plants">
        <title>The Taxus genome provides insights into paclitaxel biosynthesis.</title>
        <authorList>
            <person name="Xiong X."/>
            <person name="Gou J."/>
            <person name="Liao Q."/>
            <person name="Li Y."/>
            <person name="Zhou Q."/>
            <person name="Bi G."/>
            <person name="Li C."/>
            <person name="Du R."/>
            <person name="Wang X."/>
            <person name="Sun T."/>
            <person name="Guo L."/>
            <person name="Liang H."/>
            <person name="Lu P."/>
            <person name="Wu Y."/>
            <person name="Zhang Z."/>
            <person name="Ro D.K."/>
            <person name="Shang Y."/>
            <person name="Huang S."/>
            <person name="Yan J."/>
        </authorList>
    </citation>
    <scope>NUCLEOTIDE SEQUENCE [LARGE SCALE GENOMIC DNA]</scope>
    <source>
        <strain evidence="1">Ta-2019</strain>
    </source>
</reference>
<comment type="caution">
    <text evidence="1">The sequence shown here is derived from an EMBL/GenBank/DDBJ whole genome shotgun (WGS) entry which is preliminary data.</text>
</comment>